<keyword evidence="4" id="KW-1133">Transmembrane helix</keyword>
<gene>
    <name evidence="5" type="ORF">METZ01_LOCUS50719</name>
</gene>
<keyword evidence="3" id="KW-0808">Transferase</keyword>
<evidence type="ECO:0000256" key="3">
    <source>
        <dbReference type="ARBA" id="ARBA00022679"/>
    </source>
</evidence>
<protein>
    <recommendedName>
        <fullName evidence="6">Glycosyltransferase 2-like domain-containing protein</fullName>
    </recommendedName>
</protein>
<dbReference type="GO" id="GO:0016757">
    <property type="term" value="F:glycosyltransferase activity"/>
    <property type="evidence" value="ECO:0007669"/>
    <property type="project" value="UniProtKB-KW"/>
</dbReference>
<dbReference type="PANTHER" id="PTHR43179">
    <property type="entry name" value="RHAMNOSYLTRANSFERASE WBBL"/>
    <property type="match status" value="1"/>
</dbReference>
<dbReference type="AlphaFoldDB" id="A0A381S177"/>
<name>A0A381S177_9ZZZZ</name>
<evidence type="ECO:0000313" key="5">
    <source>
        <dbReference type="EMBL" id="SUZ97865.1"/>
    </source>
</evidence>
<evidence type="ECO:0000256" key="2">
    <source>
        <dbReference type="ARBA" id="ARBA00022676"/>
    </source>
</evidence>
<accession>A0A381S177</accession>
<dbReference type="PANTHER" id="PTHR43179:SF12">
    <property type="entry name" value="GALACTOFURANOSYLTRANSFERASE GLFT2"/>
    <property type="match status" value="1"/>
</dbReference>
<keyword evidence="2" id="KW-0328">Glycosyltransferase</keyword>
<sequence length="199" mass="23378">MNNDKPDFVIFLNNDTVVDKDFINPLINPLLTNKNIYQTVPKIYYQNNPKLIWYAGGNVNLWTGSVSHRGIRQYDNEKFNLEGITKYATGCCFCMRYDDFKNIEGFDENFPMYSEDVDLSLSIRKKDFQVWYTPNSTIWHKVSASIGGSFSFSKNKRKLIGLFLLFRKHANLFQYISIILFMPFQLLYQIIKLAFTIKK</sequence>
<dbReference type="SUPFAM" id="SSF53448">
    <property type="entry name" value="Nucleotide-diphospho-sugar transferases"/>
    <property type="match status" value="1"/>
</dbReference>
<proteinExistence type="inferred from homology"/>
<dbReference type="Gene3D" id="3.90.550.10">
    <property type="entry name" value="Spore Coat Polysaccharide Biosynthesis Protein SpsA, Chain A"/>
    <property type="match status" value="1"/>
</dbReference>
<evidence type="ECO:0008006" key="6">
    <source>
        <dbReference type="Google" id="ProtNLM"/>
    </source>
</evidence>
<dbReference type="EMBL" id="UINC01002548">
    <property type="protein sequence ID" value="SUZ97865.1"/>
    <property type="molecule type" value="Genomic_DNA"/>
</dbReference>
<organism evidence="5">
    <name type="scientific">marine metagenome</name>
    <dbReference type="NCBI Taxonomy" id="408172"/>
    <lineage>
        <taxon>unclassified sequences</taxon>
        <taxon>metagenomes</taxon>
        <taxon>ecological metagenomes</taxon>
    </lineage>
</organism>
<dbReference type="Pfam" id="PF13641">
    <property type="entry name" value="Glyco_tranf_2_3"/>
    <property type="match status" value="1"/>
</dbReference>
<comment type="similarity">
    <text evidence="1">Belongs to the glycosyltransferase 2 family.</text>
</comment>
<keyword evidence="4" id="KW-0812">Transmembrane</keyword>
<evidence type="ECO:0000256" key="4">
    <source>
        <dbReference type="SAM" id="Phobius"/>
    </source>
</evidence>
<feature type="transmembrane region" description="Helical" evidence="4">
    <location>
        <begin position="172"/>
        <end position="191"/>
    </location>
</feature>
<evidence type="ECO:0000256" key="1">
    <source>
        <dbReference type="ARBA" id="ARBA00006739"/>
    </source>
</evidence>
<dbReference type="InterPro" id="IPR029044">
    <property type="entry name" value="Nucleotide-diphossugar_trans"/>
</dbReference>
<reference evidence="5" key="1">
    <citation type="submission" date="2018-05" db="EMBL/GenBank/DDBJ databases">
        <authorList>
            <person name="Lanie J.A."/>
            <person name="Ng W.-L."/>
            <person name="Kazmierczak K.M."/>
            <person name="Andrzejewski T.M."/>
            <person name="Davidsen T.M."/>
            <person name="Wayne K.J."/>
            <person name="Tettelin H."/>
            <person name="Glass J.I."/>
            <person name="Rusch D."/>
            <person name="Podicherti R."/>
            <person name="Tsui H.-C.T."/>
            <person name="Winkler M.E."/>
        </authorList>
    </citation>
    <scope>NUCLEOTIDE SEQUENCE</scope>
</reference>
<keyword evidence="4" id="KW-0472">Membrane</keyword>